<gene>
    <name evidence="2" type="ORF">OYT1_ch0109</name>
</gene>
<sequence length="69" mass="7836">MLKSEDKISMQGSEISPAPPDYFIMSDQPDTCGYCGSRLEFIELKEIEGEKVFVNECLGCKRQILMVEK</sequence>
<dbReference type="KEGG" id="fam:OYT1_ch0109"/>
<feature type="region of interest" description="Disordered" evidence="1">
    <location>
        <begin position="1"/>
        <end position="20"/>
    </location>
</feature>
<organism evidence="2 3">
    <name type="scientific">Ferriphaselus amnicola</name>
    <dbReference type="NCBI Taxonomy" id="1188319"/>
    <lineage>
        <taxon>Bacteria</taxon>
        <taxon>Pseudomonadati</taxon>
        <taxon>Pseudomonadota</taxon>
        <taxon>Betaproteobacteria</taxon>
        <taxon>Nitrosomonadales</taxon>
        <taxon>Gallionellaceae</taxon>
        <taxon>Ferriphaselus</taxon>
    </lineage>
</organism>
<proteinExistence type="predicted"/>
<evidence type="ECO:0000313" key="2">
    <source>
        <dbReference type="EMBL" id="BBE49685.1"/>
    </source>
</evidence>
<keyword evidence="3" id="KW-1185">Reference proteome</keyword>
<evidence type="ECO:0000313" key="3">
    <source>
        <dbReference type="Proteomes" id="UP000033070"/>
    </source>
</evidence>
<evidence type="ECO:0000256" key="1">
    <source>
        <dbReference type="SAM" id="MobiDB-lite"/>
    </source>
</evidence>
<accession>A0A2Z6G8F6</accession>
<dbReference type="STRING" id="1188319.OYT1_00644"/>
<dbReference type="Proteomes" id="UP000033070">
    <property type="component" value="Chromosome"/>
</dbReference>
<name>A0A2Z6G8F6_9PROT</name>
<dbReference type="AlphaFoldDB" id="A0A2Z6G8F6"/>
<protein>
    <submittedName>
        <fullName evidence="2">Uncharacterized protein</fullName>
    </submittedName>
</protein>
<dbReference type="EMBL" id="AP018738">
    <property type="protein sequence ID" value="BBE49685.1"/>
    <property type="molecule type" value="Genomic_DNA"/>
</dbReference>
<reference evidence="2 3" key="1">
    <citation type="submission" date="2018-06" db="EMBL/GenBank/DDBJ databases">
        <title>OYT1 Genome Sequencing.</title>
        <authorList>
            <person name="Kato S."/>
            <person name="Itoh T."/>
            <person name="Ohkuma M."/>
        </authorList>
    </citation>
    <scope>NUCLEOTIDE SEQUENCE [LARGE SCALE GENOMIC DNA]</scope>
    <source>
        <strain evidence="2 3">OYT1</strain>
    </source>
</reference>